<evidence type="ECO:0000313" key="1">
    <source>
        <dbReference type="EMBL" id="ETV87187.1"/>
    </source>
</evidence>
<protein>
    <submittedName>
        <fullName evidence="1">Uncharacterized protein</fullName>
    </submittedName>
</protein>
<sequence>MMTSLDEYRNSFGMAASAIINLAKLRWSGSGPNRPLHRNMTAAHPAFNTVRAIHRFTGEVVVDVKSSKILSKDPSNTSNPLPEFGDESKIMAGTKKCTPRCLK</sequence>
<dbReference type="AlphaFoldDB" id="W4H5K7"/>
<proteinExistence type="predicted"/>
<dbReference type="EMBL" id="KI913116">
    <property type="protein sequence ID" value="ETV87187.1"/>
    <property type="molecule type" value="Genomic_DNA"/>
</dbReference>
<dbReference type="GeneID" id="20804158"/>
<organism evidence="1">
    <name type="scientific">Aphanomyces astaci</name>
    <name type="common">Crayfish plague agent</name>
    <dbReference type="NCBI Taxonomy" id="112090"/>
    <lineage>
        <taxon>Eukaryota</taxon>
        <taxon>Sar</taxon>
        <taxon>Stramenopiles</taxon>
        <taxon>Oomycota</taxon>
        <taxon>Saprolegniomycetes</taxon>
        <taxon>Saprolegniales</taxon>
        <taxon>Verrucalvaceae</taxon>
        <taxon>Aphanomyces</taxon>
    </lineage>
</organism>
<accession>W4H5K7</accession>
<dbReference type="VEuPathDB" id="FungiDB:H257_02162"/>
<name>W4H5K7_APHAT</name>
<dbReference type="RefSeq" id="XP_009823986.1">
    <property type="nucleotide sequence ID" value="XM_009825684.1"/>
</dbReference>
<gene>
    <name evidence="1" type="ORF">H257_02162</name>
</gene>
<reference evidence="1" key="1">
    <citation type="submission" date="2013-12" db="EMBL/GenBank/DDBJ databases">
        <title>The Genome Sequence of Aphanomyces astaci APO3.</title>
        <authorList>
            <consortium name="The Broad Institute Genomics Platform"/>
            <person name="Russ C."/>
            <person name="Tyler B."/>
            <person name="van West P."/>
            <person name="Dieguez-Uribeondo J."/>
            <person name="Young S.K."/>
            <person name="Zeng Q."/>
            <person name="Gargeya S."/>
            <person name="Fitzgerald M."/>
            <person name="Abouelleil A."/>
            <person name="Alvarado L."/>
            <person name="Chapman S.B."/>
            <person name="Gainer-Dewar J."/>
            <person name="Goldberg J."/>
            <person name="Griggs A."/>
            <person name="Gujja S."/>
            <person name="Hansen M."/>
            <person name="Howarth C."/>
            <person name="Imamovic A."/>
            <person name="Ireland A."/>
            <person name="Larimer J."/>
            <person name="McCowan C."/>
            <person name="Murphy C."/>
            <person name="Pearson M."/>
            <person name="Poon T.W."/>
            <person name="Priest M."/>
            <person name="Roberts A."/>
            <person name="Saif S."/>
            <person name="Shea T."/>
            <person name="Sykes S."/>
            <person name="Wortman J."/>
            <person name="Nusbaum C."/>
            <person name="Birren B."/>
        </authorList>
    </citation>
    <scope>NUCLEOTIDE SEQUENCE [LARGE SCALE GENOMIC DNA]</scope>
    <source>
        <strain evidence="1">APO3</strain>
    </source>
</reference>